<dbReference type="GO" id="GO:0000287">
    <property type="term" value="F:magnesium ion binding"/>
    <property type="evidence" value="ECO:0007669"/>
    <property type="project" value="TreeGrafter"/>
</dbReference>
<dbReference type="AlphaFoldDB" id="A0A1D8GD88"/>
<dbReference type="Pfam" id="PF08282">
    <property type="entry name" value="Hydrolase_3"/>
    <property type="match status" value="1"/>
</dbReference>
<dbReference type="KEGG" id="gfe:Gferi_04475"/>
<keyword evidence="2" id="KW-1185">Reference proteome</keyword>
<dbReference type="PANTHER" id="PTHR10000">
    <property type="entry name" value="PHOSPHOSERINE PHOSPHATASE"/>
    <property type="match status" value="1"/>
</dbReference>
<dbReference type="SUPFAM" id="SSF56784">
    <property type="entry name" value="HAD-like"/>
    <property type="match status" value="1"/>
</dbReference>
<dbReference type="GO" id="GO:0005829">
    <property type="term" value="C:cytosol"/>
    <property type="evidence" value="ECO:0007669"/>
    <property type="project" value="TreeGrafter"/>
</dbReference>
<evidence type="ECO:0000313" key="2">
    <source>
        <dbReference type="Proteomes" id="UP000095743"/>
    </source>
</evidence>
<dbReference type="EMBL" id="CP017269">
    <property type="protein sequence ID" value="AOT68875.1"/>
    <property type="molecule type" value="Genomic_DNA"/>
</dbReference>
<dbReference type="OrthoDB" id="9781413at2"/>
<dbReference type="SFLD" id="SFLDS00003">
    <property type="entry name" value="Haloacid_Dehalogenase"/>
    <property type="match status" value="1"/>
</dbReference>
<dbReference type="CDD" id="cd07516">
    <property type="entry name" value="HAD_Pase"/>
    <property type="match status" value="1"/>
</dbReference>
<reference evidence="1 2" key="1">
    <citation type="submission" date="2016-09" db="EMBL/GenBank/DDBJ databases">
        <title>Genomic analysis reveals versatility of anaerobic energy metabolism of Geosporobacter ferrireducens IRF9 of phylum Firmicutes.</title>
        <authorList>
            <person name="Kim S.-J."/>
        </authorList>
    </citation>
    <scope>NUCLEOTIDE SEQUENCE [LARGE SCALE GENOMIC DNA]</scope>
    <source>
        <strain evidence="1 2">IRF9</strain>
    </source>
</reference>
<dbReference type="InterPro" id="IPR023214">
    <property type="entry name" value="HAD_sf"/>
</dbReference>
<dbReference type="PROSITE" id="PS01229">
    <property type="entry name" value="COF_2"/>
    <property type="match status" value="1"/>
</dbReference>
<dbReference type="Proteomes" id="UP000095743">
    <property type="component" value="Chromosome"/>
</dbReference>
<gene>
    <name evidence="1" type="ORF">Gferi_04475</name>
</gene>
<dbReference type="SFLD" id="SFLDG01144">
    <property type="entry name" value="C2.B.4:_PGP_Like"/>
    <property type="match status" value="1"/>
</dbReference>
<dbReference type="Gene3D" id="3.40.50.1000">
    <property type="entry name" value="HAD superfamily/HAD-like"/>
    <property type="match status" value="1"/>
</dbReference>
<dbReference type="InterPro" id="IPR000150">
    <property type="entry name" value="Cof"/>
</dbReference>
<name>A0A1D8GD88_9FIRM</name>
<dbReference type="SFLD" id="SFLDG01140">
    <property type="entry name" value="C2.B:_Phosphomannomutase_and_P"/>
    <property type="match status" value="1"/>
</dbReference>
<dbReference type="NCBIfam" id="TIGR00099">
    <property type="entry name" value="Cof-subfamily"/>
    <property type="match status" value="1"/>
</dbReference>
<dbReference type="GO" id="GO:0016791">
    <property type="term" value="F:phosphatase activity"/>
    <property type="evidence" value="ECO:0007669"/>
    <property type="project" value="TreeGrafter"/>
</dbReference>
<organism evidence="1 2">
    <name type="scientific">Geosporobacter ferrireducens</name>
    <dbReference type="NCBI Taxonomy" id="1424294"/>
    <lineage>
        <taxon>Bacteria</taxon>
        <taxon>Bacillati</taxon>
        <taxon>Bacillota</taxon>
        <taxon>Clostridia</taxon>
        <taxon>Peptostreptococcales</taxon>
        <taxon>Thermotaleaceae</taxon>
        <taxon>Geosporobacter</taxon>
    </lineage>
</organism>
<proteinExistence type="predicted"/>
<dbReference type="Gene3D" id="3.30.1240.10">
    <property type="match status" value="1"/>
</dbReference>
<dbReference type="STRING" id="1424294.Gferi_04475"/>
<dbReference type="InterPro" id="IPR036412">
    <property type="entry name" value="HAD-like_sf"/>
</dbReference>
<dbReference type="InterPro" id="IPR006379">
    <property type="entry name" value="HAD-SF_hydro_IIB"/>
</dbReference>
<sequence>MFRMIALDMDGTLLDHQQQISKENIRAIERAKEKGVKVVLSTGRTLSGIDDYLDQLGLRREEEHSVTCSGAYVVNNINTKTVEENYLQYNEFQRILEIFDPYQIQYNFYTKDRIYTQSTNFTTHIDAMANKLPMEIINFGELSKDIKIIKMTLINEDICVKDEITSIYPDLPIEDEKVFTRINHRFDRKLFHDITKFSKELLEKYTVLKTTPYHIEILNKESHKGNGVKRLAELYDIKKEEIICVGDSGNDRQMIEYAGLGVAMGNATEEIKQIADYVTNSNQEHGVAHVIEKFIL</sequence>
<dbReference type="PANTHER" id="PTHR10000:SF8">
    <property type="entry name" value="HAD SUPERFAMILY HYDROLASE-LIKE, TYPE 3"/>
    <property type="match status" value="1"/>
</dbReference>
<evidence type="ECO:0008006" key="3">
    <source>
        <dbReference type="Google" id="ProtNLM"/>
    </source>
</evidence>
<dbReference type="RefSeq" id="WP_069974441.1">
    <property type="nucleotide sequence ID" value="NZ_CP017269.1"/>
</dbReference>
<accession>A0A1D8GD88</accession>
<dbReference type="NCBIfam" id="TIGR01484">
    <property type="entry name" value="HAD-SF-IIB"/>
    <property type="match status" value="1"/>
</dbReference>
<evidence type="ECO:0000313" key="1">
    <source>
        <dbReference type="EMBL" id="AOT68875.1"/>
    </source>
</evidence>
<protein>
    <recommendedName>
        <fullName evidence="3">Haloacid dehalogenase</fullName>
    </recommendedName>
</protein>